<protein>
    <recommendedName>
        <fullName evidence="3">beta-N-acetylhexosaminidase</fullName>
        <ecNumber evidence="3">3.2.1.52</ecNumber>
    </recommendedName>
</protein>
<evidence type="ECO:0000256" key="1">
    <source>
        <dbReference type="ARBA" id="ARBA00001231"/>
    </source>
</evidence>
<dbReference type="InterPro" id="IPR050226">
    <property type="entry name" value="NagZ_Beta-hexosaminidase"/>
</dbReference>
<name>A0ABT8FEP8_9ACTN</name>
<dbReference type="RefSeq" id="WP_300952217.1">
    <property type="nucleotide sequence ID" value="NZ_JAUHJQ010000002.1"/>
</dbReference>
<sequence length="572" mass="58382">MPARPRRTARALVAAVAAVGLVAGCTDDGGTPPGDRPGDRPAAEQAPPPSPSERLGLAPGWGPTRAELDRAARRVGRLRLPDLAGQLIVARYAGTRAPSELVRRLHLGGVVVFDENVAGPEALRGAMRTLQRDARRGWPLMTAVDQEGGLVERVGGAVTAYPAFMAAGAAGDRGLTRRAYRALGGELRRTGLNTDLAPVADVTSGPADPVIGSRSPGSSPAAVAAQSLAAARGLREAGLVPVVKHFPGHGSLTTDSHVALPVQTRSVAQLRRVDLAPFAAAVEAGLPAVMVGHIAVQAVDPGVPATLSRPVVHGMLRERLGFGGLVVSDALEMAAVRGRPEPAVRFLAAGGDVVLMPADPAAARASIVRAVRQDRLPRRRLEQAAARMVALLEHQAATGGGGAAPGSAAGAARRLSAAAVTVVAGPCSGPLSSEPVVPLGSSGSVAAFRSAAGAAGLALGSVRYVKPPRPERTGNRRKDRRRLAAWRRIEPRQVVEGTPVHLIGPGGTAPDDGIVVATDRPWVLGTSTAPVRVATYGSGPSAMGALVAVLTGEARAPGRLPVQVSGVERPGC</sequence>
<evidence type="ECO:0000313" key="9">
    <source>
        <dbReference type="EMBL" id="MDN4173136.1"/>
    </source>
</evidence>
<dbReference type="InterPro" id="IPR017853">
    <property type="entry name" value="GH"/>
</dbReference>
<reference evidence="9" key="1">
    <citation type="submission" date="2023-06" db="EMBL/GenBank/DDBJ databases">
        <title>Draft genome sequence of Nocardioides sp. SOB77.</title>
        <authorList>
            <person name="Zhang G."/>
        </authorList>
    </citation>
    <scope>NUCLEOTIDE SEQUENCE</scope>
    <source>
        <strain evidence="9">SOB77</strain>
    </source>
</reference>
<dbReference type="PANTHER" id="PTHR30480:SF13">
    <property type="entry name" value="BETA-HEXOSAMINIDASE"/>
    <property type="match status" value="1"/>
</dbReference>
<evidence type="ECO:0000256" key="6">
    <source>
        <dbReference type="SAM" id="MobiDB-lite"/>
    </source>
</evidence>
<dbReference type="Proteomes" id="UP001168620">
    <property type="component" value="Unassembled WGS sequence"/>
</dbReference>
<keyword evidence="4 9" id="KW-0378">Hydrolase</keyword>
<dbReference type="SUPFAM" id="SSF51445">
    <property type="entry name" value="(Trans)glycosidases"/>
    <property type="match status" value="1"/>
</dbReference>
<keyword evidence="5" id="KW-0326">Glycosidase</keyword>
<accession>A0ABT8FEP8</accession>
<keyword evidence="10" id="KW-1185">Reference proteome</keyword>
<dbReference type="InterPro" id="IPR036962">
    <property type="entry name" value="Glyco_hydro_3_N_sf"/>
</dbReference>
<organism evidence="9 10">
    <name type="scientific">Nocardioides oceani</name>
    <dbReference type="NCBI Taxonomy" id="3058369"/>
    <lineage>
        <taxon>Bacteria</taxon>
        <taxon>Bacillati</taxon>
        <taxon>Actinomycetota</taxon>
        <taxon>Actinomycetes</taxon>
        <taxon>Propionibacteriales</taxon>
        <taxon>Nocardioidaceae</taxon>
        <taxon>Nocardioides</taxon>
    </lineage>
</organism>
<proteinExistence type="inferred from homology"/>
<evidence type="ECO:0000256" key="2">
    <source>
        <dbReference type="ARBA" id="ARBA00005336"/>
    </source>
</evidence>
<feature type="domain" description="Glycoside hydrolase family 3 N-terminal" evidence="8">
    <location>
        <begin position="85"/>
        <end position="390"/>
    </location>
</feature>
<comment type="catalytic activity">
    <reaction evidence="1">
        <text>Hydrolysis of terminal non-reducing N-acetyl-D-hexosamine residues in N-acetyl-beta-D-hexosaminides.</text>
        <dbReference type="EC" id="3.2.1.52"/>
    </reaction>
</comment>
<feature type="region of interest" description="Disordered" evidence="6">
    <location>
        <begin position="23"/>
        <end position="60"/>
    </location>
</feature>
<evidence type="ECO:0000256" key="5">
    <source>
        <dbReference type="ARBA" id="ARBA00023295"/>
    </source>
</evidence>
<gene>
    <name evidence="9" type="ORF">QWY28_09300</name>
</gene>
<evidence type="ECO:0000256" key="4">
    <source>
        <dbReference type="ARBA" id="ARBA00022801"/>
    </source>
</evidence>
<dbReference type="EC" id="3.2.1.52" evidence="3"/>
<feature type="signal peptide" evidence="7">
    <location>
        <begin position="1"/>
        <end position="23"/>
    </location>
</feature>
<dbReference type="GO" id="GO:0016787">
    <property type="term" value="F:hydrolase activity"/>
    <property type="evidence" value="ECO:0007669"/>
    <property type="project" value="UniProtKB-KW"/>
</dbReference>
<dbReference type="Pfam" id="PF00933">
    <property type="entry name" value="Glyco_hydro_3"/>
    <property type="match status" value="1"/>
</dbReference>
<evidence type="ECO:0000256" key="7">
    <source>
        <dbReference type="SAM" id="SignalP"/>
    </source>
</evidence>
<feature type="chain" id="PRO_5047020880" description="beta-N-acetylhexosaminidase" evidence="7">
    <location>
        <begin position="24"/>
        <end position="572"/>
    </location>
</feature>
<dbReference type="PROSITE" id="PS51257">
    <property type="entry name" value="PROKAR_LIPOPROTEIN"/>
    <property type="match status" value="1"/>
</dbReference>
<dbReference type="PANTHER" id="PTHR30480">
    <property type="entry name" value="BETA-HEXOSAMINIDASE-RELATED"/>
    <property type="match status" value="1"/>
</dbReference>
<dbReference type="InterPro" id="IPR001764">
    <property type="entry name" value="Glyco_hydro_3_N"/>
</dbReference>
<keyword evidence="7" id="KW-0732">Signal</keyword>
<comment type="caution">
    <text evidence="9">The sequence shown here is derived from an EMBL/GenBank/DDBJ whole genome shotgun (WGS) entry which is preliminary data.</text>
</comment>
<dbReference type="EMBL" id="JAUHJQ010000002">
    <property type="protein sequence ID" value="MDN4173136.1"/>
    <property type="molecule type" value="Genomic_DNA"/>
</dbReference>
<dbReference type="Gene3D" id="3.20.20.300">
    <property type="entry name" value="Glycoside hydrolase, family 3, N-terminal domain"/>
    <property type="match status" value="1"/>
</dbReference>
<evidence type="ECO:0000259" key="8">
    <source>
        <dbReference type="Pfam" id="PF00933"/>
    </source>
</evidence>
<evidence type="ECO:0000256" key="3">
    <source>
        <dbReference type="ARBA" id="ARBA00012663"/>
    </source>
</evidence>
<comment type="similarity">
    <text evidence="2">Belongs to the glycosyl hydrolase 3 family.</text>
</comment>
<evidence type="ECO:0000313" key="10">
    <source>
        <dbReference type="Proteomes" id="UP001168620"/>
    </source>
</evidence>